<proteinExistence type="predicted"/>
<evidence type="ECO:0000313" key="4">
    <source>
        <dbReference type="Proteomes" id="UP000305417"/>
    </source>
</evidence>
<dbReference type="AlphaFoldDB" id="A0A7L5JLH7"/>
<dbReference type="EMBL" id="CP054051">
    <property type="protein sequence ID" value="QKJ26075.1"/>
    <property type="molecule type" value="Genomic_DNA"/>
</dbReference>
<dbReference type="Proteomes" id="UP000509513">
    <property type="component" value="Chromosome"/>
</dbReference>
<accession>A0A7L5JLH7</accession>
<dbReference type="RefSeq" id="WP_024775333.1">
    <property type="nucleotide sequence ID" value="NZ_CP054051.1"/>
</dbReference>
<reference evidence="3 4" key="1">
    <citation type="submission" date="2019-05" db="EMBL/GenBank/DDBJ databases">
        <title>Arcobacter cibarius and Arcobacter thereius providing challenges in identification an antibiotic susceptibility and Quinolone resistance.</title>
        <authorList>
            <person name="Busch A."/>
            <person name="Hanel I."/>
            <person name="Hotzel H."/>
            <person name="Tomaso H."/>
        </authorList>
    </citation>
    <scope>NUCLEOTIDE SEQUENCE [LARGE SCALE GENOMIC DNA]</scope>
    <source>
        <strain evidence="3 4">16CS0831-2</strain>
    </source>
</reference>
<dbReference type="EMBL" id="VBUC01000055">
    <property type="protein sequence ID" value="TLS95211.1"/>
    <property type="molecule type" value="Genomic_DNA"/>
</dbReference>
<organism evidence="2 5">
    <name type="scientific">Aliarcobacter cibarius</name>
    <dbReference type="NCBI Taxonomy" id="255507"/>
    <lineage>
        <taxon>Bacteria</taxon>
        <taxon>Pseudomonadati</taxon>
        <taxon>Campylobacterota</taxon>
        <taxon>Epsilonproteobacteria</taxon>
        <taxon>Campylobacterales</taxon>
        <taxon>Arcobacteraceae</taxon>
        <taxon>Aliarcobacter</taxon>
    </lineage>
</organism>
<dbReference type="OrthoDB" id="5124760at2"/>
<dbReference type="KEGG" id="acib:ACBT_0083"/>
<evidence type="ECO:0000259" key="1">
    <source>
        <dbReference type="Pfam" id="PF20274"/>
    </source>
</evidence>
<evidence type="ECO:0000313" key="3">
    <source>
        <dbReference type="EMBL" id="TLS95211.1"/>
    </source>
</evidence>
<name>A0A7L5JLH7_9BACT</name>
<evidence type="ECO:0000313" key="5">
    <source>
        <dbReference type="Proteomes" id="UP000509513"/>
    </source>
</evidence>
<dbReference type="Pfam" id="PF20274">
    <property type="entry name" value="cREC_REC"/>
    <property type="match status" value="1"/>
</dbReference>
<keyword evidence="4" id="KW-1185">Reference proteome</keyword>
<reference evidence="2 5" key="2">
    <citation type="submission" date="2020-05" db="EMBL/GenBank/DDBJ databases">
        <title>Complete genome sequencing of Campylobacter and Arcobacter type strains.</title>
        <authorList>
            <person name="Miller W.G."/>
            <person name="Yee E."/>
        </authorList>
    </citation>
    <scope>NUCLEOTIDE SEQUENCE [LARGE SCALE GENOMIC DNA]</scope>
    <source>
        <strain evidence="2 5">LMG 21996</strain>
    </source>
</reference>
<protein>
    <recommendedName>
        <fullName evidence="1">Cyclic-phosphate processing Receiver domain-containing protein</fullName>
    </recommendedName>
</protein>
<feature type="domain" description="Cyclic-phosphate processing Receiver" evidence="1">
    <location>
        <begin position="1"/>
        <end position="99"/>
    </location>
</feature>
<dbReference type="Proteomes" id="UP000305417">
    <property type="component" value="Unassembled WGS sequence"/>
</dbReference>
<evidence type="ECO:0000313" key="2">
    <source>
        <dbReference type="EMBL" id="QKJ26075.1"/>
    </source>
</evidence>
<sequence>MKMYLDDIREPKDSYDVIARSYEEAVMFVQKNGIPSYISFDHDLGCEDTGEILKSGYDFAKWLVDMDIENIYKFPDNFSFNIHSANPIGRNNINSILNNYLKFKVRYKE</sequence>
<dbReference type="InterPro" id="IPR046909">
    <property type="entry name" value="cREC_REC"/>
</dbReference>
<gene>
    <name evidence="2" type="ORF">ACBT_0083</name>
    <name evidence="3" type="ORF">FE247_11335</name>
</gene>